<dbReference type="SMART" id="SM00355">
    <property type="entry name" value="ZnF_C2H2"/>
    <property type="match status" value="2"/>
</dbReference>
<feature type="domain" description="C2H2-type" evidence="2">
    <location>
        <begin position="97"/>
        <end position="118"/>
    </location>
</feature>
<comment type="caution">
    <text evidence="3">The sequence shown here is derived from an EMBL/GenBank/DDBJ whole genome shotgun (WGS) entry which is preliminary data.</text>
</comment>
<dbReference type="EMBL" id="BTGB01000004">
    <property type="protein sequence ID" value="GMM46766.1"/>
    <property type="molecule type" value="Genomic_DNA"/>
</dbReference>
<gene>
    <name evidence="3" type="ORF">DAPK24_033410</name>
</gene>
<feature type="compositionally biased region" description="Acidic residues" evidence="1">
    <location>
        <begin position="28"/>
        <end position="37"/>
    </location>
</feature>
<organism evidence="3 4">
    <name type="scientific">Pichia kluyveri</name>
    <name type="common">Yeast</name>
    <dbReference type="NCBI Taxonomy" id="36015"/>
    <lineage>
        <taxon>Eukaryota</taxon>
        <taxon>Fungi</taxon>
        <taxon>Dikarya</taxon>
        <taxon>Ascomycota</taxon>
        <taxon>Saccharomycotina</taxon>
        <taxon>Pichiomycetes</taxon>
        <taxon>Pichiales</taxon>
        <taxon>Pichiaceae</taxon>
        <taxon>Pichia</taxon>
    </lineage>
</organism>
<proteinExistence type="predicted"/>
<evidence type="ECO:0000259" key="2">
    <source>
        <dbReference type="PROSITE" id="PS00028"/>
    </source>
</evidence>
<name>A0AAV5R844_PICKL</name>
<feature type="compositionally biased region" description="Basic and acidic residues" evidence="1">
    <location>
        <begin position="38"/>
        <end position="47"/>
    </location>
</feature>
<evidence type="ECO:0000313" key="4">
    <source>
        <dbReference type="Proteomes" id="UP001378960"/>
    </source>
</evidence>
<evidence type="ECO:0000313" key="3">
    <source>
        <dbReference type="EMBL" id="GMM46766.1"/>
    </source>
</evidence>
<protein>
    <recommendedName>
        <fullName evidence="2">C2H2-type domain-containing protein</fullName>
    </recommendedName>
</protein>
<sequence>MSLKRQRESDDEDELQVKIPIVEQKEDVTEEIIEDQNDQDKDKDQKKTKNKNKNKKPVSEPISITCSLPPICSQNPCTFETHSTFELHILSNHTNICTQCKKNFPTAKLLDLHILENHNPFIKIKLEKGEPVFGCFVDNCDRVFKNHKKRRLHLIDKHDYPKDYIFSIVDNGIRKNDSSLIKKNQNKSFGVWKPA</sequence>
<dbReference type="PROSITE" id="PS00028">
    <property type="entry name" value="ZINC_FINGER_C2H2_1"/>
    <property type="match status" value="2"/>
</dbReference>
<dbReference type="InterPro" id="IPR039258">
    <property type="entry name" value="ZNF511"/>
</dbReference>
<dbReference type="Proteomes" id="UP001378960">
    <property type="component" value="Unassembled WGS sequence"/>
</dbReference>
<dbReference type="PANTHER" id="PTHR21354:SF0">
    <property type="entry name" value="ZINC FINGER PROTEIN 511"/>
    <property type="match status" value="1"/>
</dbReference>
<dbReference type="AlphaFoldDB" id="A0AAV5R844"/>
<reference evidence="3 4" key="1">
    <citation type="journal article" date="2023" name="Elife">
        <title>Identification of key yeast species and microbe-microbe interactions impacting larval growth of Drosophila in the wild.</title>
        <authorList>
            <person name="Mure A."/>
            <person name="Sugiura Y."/>
            <person name="Maeda R."/>
            <person name="Honda K."/>
            <person name="Sakurai N."/>
            <person name="Takahashi Y."/>
            <person name="Watada M."/>
            <person name="Katoh T."/>
            <person name="Gotoh A."/>
            <person name="Gotoh Y."/>
            <person name="Taniguchi I."/>
            <person name="Nakamura K."/>
            <person name="Hayashi T."/>
            <person name="Katayama T."/>
            <person name="Uemura T."/>
            <person name="Hattori Y."/>
        </authorList>
    </citation>
    <scope>NUCLEOTIDE SEQUENCE [LARGE SCALE GENOMIC DNA]</scope>
    <source>
        <strain evidence="3 4">PK-24</strain>
    </source>
</reference>
<dbReference type="PANTHER" id="PTHR21354">
    <property type="entry name" value="ZINC FINGER PROTEIN 511"/>
    <property type="match status" value="1"/>
</dbReference>
<evidence type="ECO:0000256" key="1">
    <source>
        <dbReference type="SAM" id="MobiDB-lite"/>
    </source>
</evidence>
<dbReference type="InterPro" id="IPR013087">
    <property type="entry name" value="Znf_C2H2_type"/>
</dbReference>
<keyword evidence="4" id="KW-1185">Reference proteome</keyword>
<feature type="domain" description="C2H2-type" evidence="2">
    <location>
        <begin position="135"/>
        <end position="158"/>
    </location>
</feature>
<accession>A0AAV5R844</accession>
<feature type="region of interest" description="Disordered" evidence="1">
    <location>
        <begin position="1"/>
        <end position="60"/>
    </location>
</feature>